<dbReference type="InterPro" id="IPR006665">
    <property type="entry name" value="OmpA-like"/>
</dbReference>
<dbReference type="GO" id="GO:0009279">
    <property type="term" value="C:cell outer membrane"/>
    <property type="evidence" value="ECO:0007669"/>
    <property type="project" value="UniProtKB-SubCell"/>
</dbReference>
<reference evidence="7 8" key="1">
    <citation type="journal article" date="2011" name="Stand. Genomic Sci.">
        <title>Complete genome sequence of the gliding freshwater bacterium Fluviicola taffensis type strain (RW262).</title>
        <authorList>
            <person name="Woyke T."/>
            <person name="Chertkov O."/>
            <person name="Lapidus A."/>
            <person name="Nolan M."/>
            <person name="Lucas S."/>
            <person name="Del Rio T.G."/>
            <person name="Tice H."/>
            <person name="Cheng J.F."/>
            <person name="Tapia R."/>
            <person name="Han C."/>
            <person name="Goodwin L."/>
            <person name="Pitluck S."/>
            <person name="Liolios K."/>
            <person name="Pagani I."/>
            <person name="Ivanova N."/>
            <person name="Huntemann M."/>
            <person name="Mavromatis K."/>
            <person name="Mikhailova N."/>
            <person name="Pati A."/>
            <person name="Chen A."/>
            <person name="Palaniappan K."/>
            <person name="Land M."/>
            <person name="Hauser L."/>
            <person name="Brambilla E.M."/>
            <person name="Rohde M."/>
            <person name="Mwirichia R."/>
            <person name="Sikorski J."/>
            <person name="Tindall B.J."/>
            <person name="Goker M."/>
            <person name="Bristow J."/>
            <person name="Eisen J.A."/>
            <person name="Markowitz V."/>
            <person name="Hugenholtz P."/>
            <person name="Klenk H.P."/>
            <person name="Kyrpides N.C."/>
        </authorList>
    </citation>
    <scope>NUCLEOTIDE SEQUENCE [LARGE SCALE GENOMIC DNA]</scope>
    <source>
        <strain evidence="8">DSM 16823 / RW262 / RW262</strain>
    </source>
</reference>
<dbReference type="Pfam" id="PF00691">
    <property type="entry name" value="OmpA"/>
    <property type="match status" value="1"/>
</dbReference>
<dbReference type="PANTHER" id="PTHR30329:SF21">
    <property type="entry name" value="LIPOPROTEIN YIAD-RELATED"/>
    <property type="match status" value="1"/>
</dbReference>
<dbReference type="InterPro" id="IPR036737">
    <property type="entry name" value="OmpA-like_sf"/>
</dbReference>
<dbReference type="HOGENOM" id="CLU_590184_0_0_10"/>
<dbReference type="eggNOG" id="COG2885">
    <property type="taxonomic scope" value="Bacteria"/>
</dbReference>
<feature type="domain" description="OmpA-like" evidence="6">
    <location>
        <begin position="17"/>
        <end position="131"/>
    </location>
</feature>
<gene>
    <name evidence="7" type="ordered locus">Fluta_3493</name>
</gene>
<dbReference type="PRINTS" id="PR01021">
    <property type="entry name" value="OMPADOMAIN"/>
</dbReference>
<evidence type="ECO:0000259" key="6">
    <source>
        <dbReference type="PROSITE" id="PS51123"/>
    </source>
</evidence>
<comment type="subcellular location">
    <subcellularLocation>
        <location evidence="1">Cell outer membrane</location>
    </subcellularLocation>
</comment>
<dbReference type="KEGG" id="fte:Fluta_3493"/>
<dbReference type="STRING" id="755732.Fluta_3493"/>
<dbReference type="SUPFAM" id="SSF103088">
    <property type="entry name" value="OmpA-like"/>
    <property type="match status" value="1"/>
</dbReference>
<evidence type="ECO:0000313" key="8">
    <source>
        <dbReference type="Proteomes" id="UP000007463"/>
    </source>
</evidence>
<sequence length="463" mass="53418" precursor="true">MNKLIPFVFVLISTFHSNAQDFCKASSVFFDLNKSELKSGGQMMVDSLVKSMNGTDFILEVYGYTDTSNTLDYNRKLSQSRIDAVLAYLKSKQIAPKEIRTFNEGEDFNSSNQSKNAAFQRRVDIYLTPMEGNDVVFKSPDGVIIKRDLSSFGNCGICALKPKMKYLQTESEANANGIDLITEKGERLVTYGMVLFDIDTCSSLSADELKKIETCIQMPAVRWDNRVELFELIAQPGNDNWRLLNDSLCRDSIQKTVRFCTRAGCVNLDVRFPPLGLILPEESLLGKSFFTYDRDKKPEKLSNDTLPLPIEVKKVVSYFEVNKEWYLYQDASQKIRKEFTNRDSVSPNFAIIYTSDYNIVPPKGEIELKVKLKDIDKMGYYHPDFDLFLPLERRGLNTWYGTVYQDGFELCYIKNNKYYLEKNKAKKLKIKLKNGHPKAKVKQLYLFKKNKLSWKKAKRRELE</sequence>
<dbReference type="RefSeq" id="WP_013688231.1">
    <property type="nucleotide sequence ID" value="NC_015321.1"/>
</dbReference>
<feature type="signal peptide" evidence="5">
    <location>
        <begin position="1"/>
        <end position="19"/>
    </location>
</feature>
<evidence type="ECO:0000256" key="3">
    <source>
        <dbReference type="ARBA" id="ARBA00023237"/>
    </source>
</evidence>
<dbReference type="PROSITE" id="PS51123">
    <property type="entry name" value="OMPA_2"/>
    <property type="match status" value="1"/>
</dbReference>
<dbReference type="OrthoDB" id="9782229at2"/>
<dbReference type="InterPro" id="IPR006664">
    <property type="entry name" value="OMP_bac"/>
</dbReference>
<reference evidence="8" key="2">
    <citation type="submission" date="2011-02" db="EMBL/GenBank/DDBJ databases">
        <title>The complete genome of Fluviicola taffensis DSM 16823.</title>
        <authorList>
            <consortium name="US DOE Joint Genome Institute (JGI-PGF)"/>
            <person name="Lucas S."/>
            <person name="Copeland A."/>
            <person name="Lapidus A."/>
            <person name="Bruce D."/>
            <person name="Goodwin L."/>
            <person name="Pitluck S."/>
            <person name="Kyrpides N."/>
            <person name="Mavromatis K."/>
            <person name="Ivanova N."/>
            <person name="Mikhailova N."/>
            <person name="Pagani I."/>
            <person name="Chertkov O."/>
            <person name="Detter J.C."/>
            <person name="Han C."/>
            <person name="Tapia R."/>
            <person name="Land M."/>
            <person name="Hauser L."/>
            <person name="Markowitz V."/>
            <person name="Cheng J.-F."/>
            <person name="Hugenholtz P."/>
            <person name="Woyke T."/>
            <person name="Wu D."/>
            <person name="Tindall B."/>
            <person name="Pomrenke H.G."/>
            <person name="Brambilla E."/>
            <person name="Klenk H.-P."/>
            <person name="Eisen J.A."/>
        </authorList>
    </citation>
    <scope>NUCLEOTIDE SEQUENCE [LARGE SCALE GENOMIC DNA]</scope>
    <source>
        <strain evidence="8">DSM 16823 / RW262 / RW262</strain>
    </source>
</reference>
<evidence type="ECO:0000256" key="2">
    <source>
        <dbReference type="ARBA" id="ARBA00023136"/>
    </source>
</evidence>
<evidence type="ECO:0000313" key="7">
    <source>
        <dbReference type="EMBL" id="AEA45464.1"/>
    </source>
</evidence>
<feature type="chain" id="PRO_5003283314" evidence="5">
    <location>
        <begin position="20"/>
        <end position="463"/>
    </location>
</feature>
<keyword evidence="5" id="KW-0732">Signal</keyword>
<keyword evidence="3" id="KW-0998">Cell outer membrane</keyword>
<keyword evidence="8" id="KW-1185">Reference proteome</keyword>
<dbReference type="Gene3D" id="3.30.1330.60">
    <property type="entry name" value="OmpA-like domain"/>
    <property type="match status" value="1"/>
</dbReference>
<organism evidence="7 8">
    <name type="scientific">Fluviicola taffensis (strain DSM 16823 / NCIMB 13979 / RW262)</name>
    <dbReference type="NCBI Taxonomy" id="755732"/>
    <lineage>
        <taxon>Bacteria</taxon>
        <taxon>Pseudomonadati</taxon>
        <taxon>Bacteroidota</taxon>
        <taxon>Flavobacteriia</taxon>
        <taxon>Flavobacteriales</taxon>
        <taxon>Crocinitomicaceae</taxon>
        <taxon>Fluviicola</taxon>
    </lineage>
</organism>
<proteinExistence type="predicted"/>
<dbReference type="EMBL" id="CP002542">
    <property type="protein sequence ID" value="AEA45464.1"/>
    <property type="molecule type" value="Genomic_DNA"/>
</dbReference>
<dbReference type="PANTHER" id="PTHR30329">
    <property type="entry name" value="STATOR ELEMENT OF FLAGELLAR MOTOR COMPLEX"/>
    <property type="match status" value="1"/>
</dbReference>
<protein>
    <submittedName>
        <fullName evidence="7">OmpA/MotB domain protein</fullName>
    </submittedName>
</protein>
<dbReference type="InterPro" id="IPR050330">
    <property type="entry name" value="Bact_OuterMem_StrucFunc"/>
</dbReference>
<keyword evidence="2 4" id="KW-0472">Membrane</keyword>
<evidence type="ECO:0000256" key="1">
    <source>
        <dbReference type="ARBA" id="ARBA00004442"/>
    </source>
</evidence>
<accession>F2ICJ4</accession>
<name>F2ICJ4_FLUTR</name>
<evidence type="ECO:0000256" key="5">
    <source>
        <dbReference type="SAM" id="SignalP"/>
    </source>
</evidence>
<dbReference type="AlphaFoldDB" id="F2ICJ4"/>
<evidence type="ECO:0000256" key="4">
    <source>
        <dbReference type="PROSITE-ProRule" id="PRU00473"/>
    </source>
</evidence>
<dbReference type="CDD" id="cd07185">
    <property type="entry name" value="OmpA_C-like"/>
    <property type="match status" value="1"/>
</dbReference>
<dbReference type="Proteomes" id="UP000007463">
    <property type="component" value="Chromosome"/>
</dbReference>